<sequence>MIHYIFIILAKKGMEIPLFRILLFSTLFTFTSYFHAQNNNLEVRRIEYLHSLKKHVDKAWPEFSSQKYAADIALFTPTSTFITGRPISKTLKKSPKQTYKKGSLLIEETQRLDTDEFHMATAYESTDSSKLWYQYPVVLCSDFESTRQHIEEVSDTQTWATVILHEYFHGFQFRHPEFIRFANDSITLSITKLQSYYERYPWFRESIEQENQLLLECLSKNRLPQIKALFAQYALKRSQRLLRFSQEEKFDLTHQEEFMEKMEGSARYIEYQLYLAFKNIPVDKELAETDRYYDPSLLKAFKLEDKPWMYQSSSVRYFYSTGFNMLRLLDHLKIPYKENFFDDNSNTPYRVLHYKLLDAQ</sequence>
<proteinExistence type="predicted"/>
<name>A0A3D9B3G3_9FLAO</name>
<dbReference type="AlphaFoldDB" id="A0A3D9B3G3"/>
<reference evidence="1 2" key="1">
    <citation type="submission" date="2018-06" db="EMBL/GenBank/DDBJ databases">
        <title>Novel Chryseobacterium species.</title>
        <authorList>
            <person name="Newman J."/>
            <person name="Hugo C."/>
            <person name="Oosthuizen L."/>
            <person name="Charimba G."/>
        </authorList>
    </citation>
    <scope>NUCLEOTIDE SEQUENCE [LARGE SCALE GENOMIC DNA]</scope>
    <source>
        <strain evidence="1 2">7_F195</strain>
    </source>
</reference>
<gene>
    <name evidence="1" type="ORF">DRF67_07465</name>
</gene>
<evidence type="ECO:0000313" key="1">
    <source>
        <dbReference type="EMBL" id="REC48170.1"/>
    </source>
</evidence>
<keyword evidence="2" id="KW-1185">Reference proteome</keyword>
<dbReference type="Proteomes" id="UP000256257">
    <property type="component" value="Unassembled WGS sequence"/>
</dbReference>
<dbReference type="EMBL" id="QNVV01000005">
    <property type="protein sequence ID" value="REC48170.1"/>
    <property type="molecule type" value="Genomic_DNA"/>
</dbReference>
<accession>A0A3D9B3G3</accession>
<protein>
    <submittedName>
        <fullName evidence="1">Uncharacterized protein</fullName>
    </submittedName>
</protein>
<organism evidence="1 2">
    <name type="scientific">Chryseobacterium pennipullorum</name>
    <dbReference type="NCBI Taxonomy" id="2258963"/>
    <lineage>
        <taxon>Bacteria</taxon>
        <taxon>Pseudomonadati</taxon>
        <taxon>Bacteroidota</taxon>
        <taxon>Flavobacteriia</taxon>
        <taxon>Flavobacteriales</taxon>
        <taxon>Weeksellaceae</taxon>
        <taxon>Chryseobacterium group</taxon>
        <taxon>Chryseobacterium</taxon>
    </lineage>
</organism>
<evidence type="ECO:0000313" key="2">
    <source>
        <dbReference type="Proteomes" id="UP000256257"/>
    </source>
</evidence>
<comment type="caution">
    <text evidence="1">The sequence shown here is derived from an EMBL/GenBank/DDBJ whole genome shotgun (WGS) entry which is preliminary data.</text>
</comment>